<dbReference type="PRINTS" id="PR00313">
    <property type="entry name" value="CABNDNGRPT"/>
</dbReference>
<dbReference type="PANTHER" id="PTHR38340:SF1">
    <property type="entry name" value="S-LAYER PROTEIN"/>
    <property type="match status" value="1"/>
</dbReference>
<feature type="region of interest" description="Disordered" evidence="3">
    <location>
        <begin position="228"/>
        <end position="248"/>
    </location>
</feature>
<accession>A0A0G1UI71</accession>
<evidence type="ECO:0000313" key="5">
    <source>
        <dbReference type="Proteomes" id="UP000034877"/>
    </source>
</evidence>
<dbReference type="GO" id="GO:0005509">
    <property type="term" value="F:calcium ion binding"/>
    <property type="evidence" value="ECO:0007669"/>
    <property type="project" value="InterPro"/>
</dbReference>
<dbReference type="Gene3D" id="2.150.10.10">
    <property type="entry name" value="Serralysin-like metalloprotease, C-terminal"/>
    <property type="match status" value="1"/>
</dbReference>
<comment type="subcellular location">
    <subcellularLocation>
        <location evidence="1">Secreted</location>
    </subcellularLocation>
</comment>
<gene>
    <name evidence="4" type="ORF">UY22_C0016G0009</name>
</gene>
<feature type="region of interest" description="Disordered" evidence="3">
    <location>
        <begin position="268"/>
        <end position="320"/>
    </location>
</feature>
<evidence type="ECO:0000313" key="4">
    <source>
        <dbReference type="EMBL" id="KKU93824.1"/>
    </source>
</evidence>
<evidence type="ECO:0000256" key="2">
    <source>
        <dbReference type="ARBA" id="ARBA00022525"/>
    </source>
</evidence>
<dbReference type="EMBL" id="LCPE01000016">
    <property type="protein sequence ID" value="KKU93824.1"/>
    <property type="molecule type" value="Genomic_DNA"/>
</dbReference>
<dbReference type="Proteomes" id="UP000034877">
    <property type="component" value="Unassembled WGS sequence"/>
</dbReference>
<dbReference type="InterPro" id="IPR001343">
    <property type="entry name" value="Hemolysn_Ca-bd"/>
</dbReference>
<dbReference type="InterPro" id="IPR050557">
    <property type="entry name" value="RTX_toxin/Mannuronan_C5-epim"/>
</dbReference>
<sequence length="320" mass="33353">MTKKLLTLTITIPLLLLLFTITNRRHLVGTAQAIGDLTVDWGPGILEGQPIFTVSNMAPGQTETRTVTVANGASSSRPLGIRGIEVSDTGNLSDVLLLEIKENGVSLYLNSLSQFFLDTVNPDTGIPFSTLASGASATYEFIVTFDPDAGDQFQDQSVVFDLKIGIFVELPEACQNIQFTQPPIFGTQNRDRLHGGNGRQLIVSFEGNDVISGGNAGDCILSGPGNDKVSGGNGPDAIDSGPGDDQITGGNGNDIVMAGPGADRIEGGNGHDQVFGQEGNDILKGGNGNDTLDGGPDTDSADGQLGTDTCDAETETHCEL</sequence>
<dbReference type="Pfam" id="PF00353">
    <property type="entry name" value="HemolysinCabind"/>
    <property type="match status" value="2"/>
</dbReference>
<dbReference type="AlphaFoldDB" id="A0A0G1UI71"/>
<evidence type="ECO:0000256" key="3">
    <source>
        <dbReference type="SAM" id="MobiDB-lite"/>
    </source>
</evidence>
<keyword evidence="2" id="KW-0964">Secreted</keyword>
<comment type="caution">
    <text evidence="4">The sequence shown here is derived from an EMBL/GenBank/DDBJ whole genome shotgun (WGS) entry which is preliminary data.</text>
</comment>
<evidence type="ECO:0000256" key="1">
    <source>
        <dbReference type="ARBA" id="ARBA00004613"/>
    </source>
</evidence>
<reference evidence="4 5" key="1">
    <citation type="journal article" date="2015" name="Nature">
        <title>rRNA introns, odd ribosomes, and small enigmatic genomes across a large radiation of phyla.</title>
        <authorList>
            <person name="Brown C.T."/>
            <person name="Hug L.A."/>
            <person name="Thomas B.C."/>
            <person name="Sharon I."/>
            <person name="Castelle C.J."/>
            <person name="Singh A."/>
            <person name="Wilkins M.J."/>
            <person name="Williams K.H."/>
            <person name="Banfield J.F."/>
        </authorList>
    </citation>
    <scope>NUCLEOTIDE SEQUENCE [LARGE SCALE GENOMIC DNA]</scope>
</reference>
<dbReference type="InterPro" id="IPR011049">
    <property type="entry name" value="Serralysin-like_metalloprot_C"/>
</dbReference>
<name>A0A0G1UI71_9BACT</name>
<proteinExistence type="predicted"/>
<dbReference type="PANTHER" id="PTHR38340">
    <property type="entry name" value="S-LAYER PROTEIN"/>
    <property type="match status" value="1"/>
</dbReference>
<protein>
    <submittedName>
        <fullName evidence="4">NHL repeat-containing protein</fullName>
    </submittedName>
</protein>
<dbReference type="SUPFAM" id="SSF51120">
    <property type="entry name" value="beta-Roll"/>
    <property type="match status" value="1"/>
</dbReference>
<dbReference type="GO" id="GO:0005576">
    <property type="term" value="C:extracellular region"/>
    <property type="evidence" value="ECO:0007669"/>
    <property type="project" value="UniProtKB-SubCell"/>
</dbReference>
<organism evidence="4 5">
    <name type="scientific">Candidatus Amesbacteria bacterium GW2011_GWC1_48_10</name>
    <dbReference type="NCBI Taxonomy" id="1618365"/>
    <lineage>
        <taxon>Bacteria</taxon>
        <taxon>Candidatus Amesiibacteriota</taxon>
    </lineage>
</organism>